<keyword evidence="10" id="KW-1185">Reference proteome</keyword>
<dbReference type="InterPro" id="IPR036853">
    <property type="entry name" value="Ribosomal_uL14_sf"/>
</dbReference>
<dbReference type="EMBL" id="LR901349">
    <property type="protein sequence ID" value="CAD7248415.1"/>
    <property type="molecule type" value="Genomic_DNA"/>
</dbReference>
<evidence type="ECO:0000256" key="4">
    <source>
        <dbReference type="ARBA" id="ARBA00022980"/>
    </source>
</evidence>
<proteinExistence type="inferred from homology"/>
<sequence>MLKQHLGSLVSSCLPRFLRVGLNPPSSSGRRWFHASTPALHIMRMTRLRVVDNSELGKQAMLEGKPPKCIGIYKRVQIGNTGDRIIVAIKGQKKKAVIVGCKGKLIKPLVPRFDTNNIVLVDEDNTPLGTRILAPIPHSLRAKGEYSKLIAIATRFV</sequence>
<comment type="similarity">
    <text evidence="2">Belongs to the universal ribosomal protein uL14 family.</text>
</comment>
<dbReference type="EMBL" id="CAJPEV010001832">
    <property type="protein sequence ID" value="CAG0894532.1"/>
    <property type="molecule type" value="Genomic_DNA"/>
</dbReference>
<dbReference type="Pfam" id="PF00238">
    <property type="entry name" value="Ribosomal_L14"/>
    <property type="match status" value="1"/>
</dbReference>
<dbReference type="SUPFAM" id="SSF50193">
    <property type="entry name" value="Ribosomal protein L14"/>
    <property type="match status" value="1"/>
</dbReference>
<organism evidence="9">
    <name type="scientific">Darwinula stevensoni</name>
    <dbReference type="NCBI Taxonomy" id="69355"/>
    <lineage>
        <taxon>Eukaryota</taxon>
        <taxon>Metazoa</taxon>
        <taxon>Ecdysozoa</taxon>
        <taxon>Arthropoda</taxon>
        <taxon>Crustacea</taxon>
        <taxon>Oligostraca</taxon>
        <taxon>Ostracoda</taxon>
        <taxon>Podocopa</taxon>
        <taxon>Podocopida</taxon>
        <taxon>Darwinulocopina</taxon>
        <taxon>Darwinuloidea</taxon>
        <taxon>Darwinulidae</taxon>
        <taxon>Darwinula</taxon>
    </lineage>
</organism>
<keyword evidence="5" id="KW-0496">Mitochondrion</keyword>
<dbReference type="InterPro" id="IPR000218">
    <property type="entry name" value="Ribosomal_uL14"/>
</dbReference>
<comment type="subcellular location">
    <subcellularLocation>
        <location evidence="1">Mitochondrion</location>
    </subcellularLocation>
</comment>
<evidence type="ECO:0000313" key="10">
    <source>
        <dbReference type="Proteomes" id="UP000677054"/>
    </source>
</evidence>
<dbReference type="CDD" id="cd00337">
    <property type="entry name" value="Ribosomal_uL14"/>
    <property type="match status" value="1"/>
</dbReference>
<evidence type="ECO:0000313" key="9">
    <source>
        <dbReference type="EMBL" id="CAD7248415.1"/>
    </source>
</evidence>
<dbReference type="HAMAP" id="MF_01367">
    <property type="entry name" value="Ribosomal_uL14"/>
    <property type="match status" value="1"/>
</dbReference>
<dbReference type="GO" id="GO:0005739">
    <property type="term" value="C:mitochondrion"/>
    <property type="evidence" value="ECO:0007669"/>
    <property type="project" value="UniProtKB-SubCell"/>
</dbReference>
<dbReference type="GO" id="GO:0005840">
    <property type="term" value="C:ribosome"/>
    <property type="evidence" value="ECO:0007669"/>
    <property type="project" value="UniProtKB-KW"/>
</dbReference>
<dbReference type="Proteomes" id="UP000677054">
    <property type="component" value="Unassembled WGS sequence"/>
</dbReference>
<evidence type="ECO:0000256" key="1">
    <source>
        <dbReference type="ARBA" id="ARBA00004173"/>
    </source>
</evidence>
<dbReference type="OrthoDB" id="274765at2759"/>
<dbReference type="Gene3D" id="2.40.150.20">
    <property type="entry name" value="Ribosomal protein L14"/>
    <property type="match status" value="1"/>
</dbReference>
<evidence type="ECO:0000256" key="8">
    <source>
        <dbReference type="ARBA" id="ARBA00042938"/>
    </source>
</evidence>
<reference evidence="9" key="1">
    <citation type="submission" date="2020-11" db="EMBL/GenBank/DDBJ databases">
        <authorList>
            <person name="Tran Van P."/>
        </authorList>
    </citation>
    <scope>NUCLEOTIDE SEQUENCE</scope>
</reference>
<dbReference type="GO" id="GO:1990904">
    <property type="term" value="C:ribonucleoprotein complex"/>
    <property type="evidence" value="ECO:0007669"/>
    <property type="project" value="UniProtKB-KW"/>
</dbReference>
<evidence type="ECO:0000256" key="7">
    <source>
        <dbReference type="ARBA" id="ARBA00040118"/>
    </source>
</evidence>
<dbReference type="SMART" id="SM01374">
    <property type="entry name" value="Ribosomal_L14"/>
    <property type="match status" value="1"/>
</dbReference>
<evidence type="ECO:0000256" key="5">
    <source>
        <dbReference type="ARBA" id="ARBA00023128"/>
    </source>
</evidence>
<dbReference type="PANTHER" id="PTHR21037:SF3">
    <property type="entry name" value="LARGE RIBOSOMAL SUBUNIT PROTEIN UL14M"/>
    <property type="match status" value="1"/>
</dbReference>
<gene>
    <name evidence="9" type="ORF">DSTB1V02_LOCUS8228</name>
</gene>
<dbReference type="GO" id="GO:0006412">
    <property type="term" value="P:translation"/>
    <property type="evidence" value="ECO:0007669"/>
    <property type="project" value="InterPro"/>
</dbReference>
<name>A0A7R9A815_9CRUS</name>
<dbReference type="PANTHER" id="PTHR21037">
    <property type="entry name" value="39S RIBOSOMAL PROTEIN L14, MITOCHONDRIAL"/>
    <property type="match status" value="1"/>
</dbReference>
<keyword evidence="6" id="KW-0687">Ribonucleoprotein</keyword>
<protein>
    <recommendedName>
        <fullName evidence="7">Large ribosomal subunit protein uL14m</fullName>
    </recommendedName>
    <alternativeName>
        <fullName evidence="8">39S ribosomal protein L14, mitochondrial</fullName>
    </alternativeName>
</protein>
<dbReference type="GO" id="GO:0003735">
    <property type="term" value="F:structural constituent of ribosome"/>
    <property type="evidence" value="ECO:0007669"/>
    <property type="project" value="InterPro"/>
</dbReference>
<evidence type="ECO:0000256" key="3">
    <source>
        <dbReference type="ARBA" id="ARBA00022946"/>
    </source>
</evidence>
<dbReference type="FunFam" id="2.40.150.20:FF:000018">
    <property type="entry name" value="Ribosomal protein L14, putative"/>
    <property type="match status" value="1"/>
</dbReference>
<evidence type="ECO:0000256" key="6">
    <source>
        <dbReference type="ARBA" id="ARBA00023274"/>
    </source>
</evidence>
<accession>A0A7R9A815</accession>
<keyword evidence="4" id="KW-0689">Ribosomal protein</keyword>
<evidence type="ECO:0000256" key="2">
    <source>
        <dbReference type="ARBA" id="ARBA00010745"/>
    </source>
</evidence>
<keyword evidence="3" id="KW-0809">Transit peptide</keyword>
<dbReference type="AlphaFoldDB" id="A0A7R9A815"/>